<gene>
    <name evidence="1" type="ORF">ACFQ4H_29590</name>
</gene>
<reference evidence="2" key="1">
    <citation type="journal article" date="2019" name="Int. J. Syst. Evol. Microbiol.">
        <title>The Global Catalogue of Microorganisms (GCM) 10K type strain sequencing project: providing services to taxonomists for standard genome sequencing and annotation.</title>
        <authorList>
            <consortium name="The Broad Institute Genomics Platform"/>
            <consortium name="The Broad Institute Genome Sequencing Center for Infectious Disease"/>
            <person name="Wu L."/>
            <person name="Ma J."/>
        </authorList>
    </citation>
    <scope>NUCLEOTIDE SEQUENCE [LARGE SCALE GENOMIC DNA]</scope>
    <source>
        <strain evidence="2">JCM 31037</strain>
    </source>
</reference>
<sequence>MDADRLVATVRRRLVSPDLEIEGRRDWPDRVVFKTNWHFYEAQPADWLIGGAPWVAEAVRLVATDGVGSMARTYGLLFGRSGEEFLLNDVQTVRTLGGRLGDDLDPVAYAEVLAELYSGRDIEGPIVTPVSVSEWARPGELVRDVADVVAKYPFVAPELVAPPAVEVVDDEVRLAFHSCHYRRGGSGGGLDILHWTVTGGGGRPAAWSRRYVVEDLQRP</sequence>
<dbReference type="RefSeq" id="WP_377577253.1">
    <property type="nucleotide sequence ID" value="NZ_JBHTMP010000072.1"/>
</dbReference>
<name>A0ABW3YLD8_9ACTN</name>
<comment type="caution">
    <text evidence="1">The sequence shown here is derived from an EMBL/GenBank/DDBJ whole genome shotgun (WGS) entry which is preliminary data.</text>
</comment>
<accession>A0ABW3YLD8</accession>
<proteinExistence type="predicted"/>
<organism evidence="1 2">
    <name type="scientific">Micromonospora sonneratiae</name>
    <dbReference type="NCBI Taxonomy" id="1184706"/>
    <lineage>
        <taxon>Bacteria</taxon>
        <taxon>Bacillati</taxon>
        <taxon>Actinomycetota</taxon>
        <taxon>Actinomycetes</taxon>
        <taxon>Micromonosporales</taxon>
        <taxon>Micromonosporaceae</taxon>
        <taxon>Micromonospora</taxon>
    </lineage>
</organism>
<evidence type="ECO:0000313" key="1">
    <source>
        <dbReference type="EMBL" id="MFD1325246.1"/>
    </source>
</evidence>
<evidence type="ECO:0000313" key="2">
    <source>
        <dbReference type="Proteomes" id="UP001597260"/>
    </source>
</evidence>
<protein>
    <submittedName>
        <fullName evidence="1">Uncharacterized protein</fullName>
    </submittedName>
</protein>
<keyword evidence="2" id="KW-1185">Reference proteome</keyword>
<dbReference type="EMBL" id="JBHTMP010000072">
    <property type="protein sequence ID" value="MFD1325246.1"/>
    <property type="molecule type" value="Genomic_DNA"/>
</dbReference>
<dbReference type="Proteomes" id="UP001597260">
    <property type="component" value="Unassembled WGS sequence"/>
</dbReference>